<dbReference type="PANTHER" id="PTHR24060">
    <property type="entry name" value="METABOTROPIC GLUTAMATE RECEPTOR"/>
    <property type="match status" value="1"/>
</dbReference>
<dbReference type="OrthoDB" id="425344at2759"/>
<comment type="subcellular location">
    <subcellularLocation>
        <location evidence="1">Cell membrane</location>
        <topology evidence="1">Multi-pass membrane protein</topology>
    </subcellularLocation>
</comment>
<evidence type="ECO:0000256" key="6">
    <source>
        <dbReference type="ARBA" id="ARBA00023136"/>
    </source>
</evidence>
<evidence type="ECO:0000313" key="13">
    <source>
        <dbReference type="EMBL" id="KAJ8037966.1"/>
    </source>
</evidence>
<keyword evidence="7 13" id="KW-0675">Receptor</keyword>
<keyword evidence="11" id="KW-0732">Signal</keyword>
<evidence type="ECO:0000256" key="10">
    <source>
        <dbReference type="SAM" id="Phobius"/>
    </source>
</evidence>
<dbReference type="InterPro" id="IPR050726">
    <property type="entry name" value="mGluR"/>
</dbReference>
<feature type="transmembrane region" description="Helical" evidence="10">
    <location>
        <begin position="721"/>
        <end position="741"/>
    </location>
</feature>
<evidence type="ECO:0000256" key="9">
    <source>
        <dbReference type="ARBA" id="ARBA00023224"/>
    </source>
</evidence>
<keyword evidence="3 10" id="KW-0812">Transmembrane</keyword>
<dbReference type="Gene3D" id="3.40.50.2300">
    <property type="match status" value="2"/>
</dbReference>
<evidence type="ECO:0000256" key="7">
    <source>
        <dbReference type="ARBA" id="ARBA00023170"/>
    </source>
</evidence>
<dbReference type="InterPro" id="IPR038550">
    <property type="entry name" value="GPCR_3_9-Cys_sf"/>
</dbReference>
<evidence type="ECO:0000256" key="5">
    <source>
        <dbReference type="ARBA" id="ARBA00023040"/>
    </source>
</evidence>
<dbReference type="InterPro" id="IPR028082">
    <property type="entry name" value="Peripla_BP_I"/>
</dbReference>
<feature type="transmembrane region" description="Helical" evidence="10">
    <location>
        <begin position="785"/>
        <end position="807"/>
    </location>
</feature>
<dbReference type="InterPro" id="IPR000337">
    <property type="entry name" value="GPCR_3"/>
</dbReference>
<dbReference type="FunFam" id="3.40.50.2300:FF:000145">
    <property type="entry name" value="Glutamate receptor, metabotropic"/>
    <property type="match status" value="1"/>
</dbReference>
<keyword evidence="8" id="KW-0325">Glycoprotein</keyword>
<sequence>MALKFLSLFAAFLVLSKCYGSVKVYKKSGDFIVGGLAAFHLNSAETGDCGSIHTLGALRRGEAMAYATSKINNDPSILNGYTLGYEIYDVCGSQEQTLKHALFFLPPLRGDDDVLGVVGPERSSSSIQATSVLGLYNISLVSYLSTSDELSNSDRFPYFLRTVPPDKFQVSAIIDILVNFNWTYVAFIYSDDSYGRNAEAAFQAQAEDNNICVAFSDKLVFPGRMGYHSSLQGTIRRLNDLKETSLFSVAILFLQLEVVRDFFGLAREEGIDRDFIWIGSDGWGLFDLEPVNGSESTAVGAFTVIPTAARHQQFEDYFKTILTSSSNDNPWLPEFSTNPSICEMNRTRCTFHDDPGLSFASLVIDSVEVLARGLDAMRKEKCTESMNMSTCRSLLLSNRRLLRDHFLNVTYNSSSNGLVKFTADGDAMGRYQIRYLNQDENDIYNFDEVGTWTETGNDQGLELDVDWYLNKEVSSRGSTYSENNVPKSVCSDPCEPLQAQSDTILDCCWTCSVCMDNEIIVDNECVSCFIEENRTYMWPDETLRYCRQLDYVQLLDEVAKLVPLLLAILGLVASTIIAYLYIKHRNKKLIKASSRELGYIVLVGVFLLYLSAILYSTPPVNTTCYLRRIVPHIATSFIYVSLATMTIRLYRIFRSGKKTTKRPKFISPVTQVMITLVLSLLPLSWGILWILVEPPNVSIIKPTAQRQVIEMMCTMSVPHKIGQLCWDLFVVSICCVFAVLARKLPANYNQTRFIGFCVFSTLVVLIAFAPAFFTSQLANLQDLYTAIGAIIQSTVVLVLIFGVKLCAIYTVKEGNQHVLTTVSGTVTQM</sequence>
<evidence type="ECO:0000256" key="11">
    <source>
        <dbReference type="SAM" id="SignalP"/>
    </source>
</evidence>
<keyword evidence="9" id="KW-0807">Transducer</keyword>
<dbReference type="InterPro" id="IPR017978">
    <property type="entry name" value="GPCR_3_C"/>
</dbReference>
<dbReference type="GO" id="GO:0005886">
    <property type="term" value="C:plasma membrane"/>
    <property type="evidence" value="ECO:0007669"/>
    <property type="project" value="UniProtKB-SubCell"/>
</dbReference>
<evidence type="ECO:0000256" key="8">
    <source>
        <dbReference type="ARBA" id="ARBA00023180"/>
    </source>
</evidence>
<feature type="transmembrane region" description="Helical" evidence="10">
    <location>
        <begin position="753"/>
        <end position="773"/>
    </location>
</feature>
<keyword evidence="14" id="KW-1185">Reference proteome</keyword>
<dbReference type="Gene3D" id="2.10.50.30">
    <property type="entry name" value="GPCR, family 3, nine cysteines domain"/>
    <property type="match status" value="1"/>
</dbReference>
<evidence type="ECO:0000256" key="1">
    <source>
        <dbReference type="ARBA" id="ARBA00004651"/>
    </source>
</evidence>
<accession>A0A9Q1HA93</accession>
<comment type="caution">
    <text evidence="13">The sequence shown here is derived from an EMBL/GenBank/DDBJ whole genome shotgun (WGS) entry which is preliminary data.</text>
</comment>
<dbReference type="GO" id="GO:0004930">
    <property type="term" value="F:G protein-coupled receptor activity"/>
    <property type="evidence" value="ECO:0007669"/>
    <property type="project" value="UniProtKB-KW"/>
</dbReference>
<feature type="chain" id="PRO_5040227062" evidence="11">
    <location>
        <begin position="21"/>
        <end position="829"/>
    </location>
</feature>
<feature type="transmembrane region" description="Helical" evidence="10">
    <location>
        <begin position="671"/>
        <end position="692"/>
    </location>
</feature>
<dbReference type="PROSITE" id="PS50259">
    <property type="entry name" value="G_PROTEIN_RECEP_F3_4"/>
    <property type="match status" value="1"/>
</dbReference>
<protein>
    <submittedName>
        <fullName evidence="13">Metabotropic glutamate receptor 2</fullName>
    </submittedName>
</protein>
<feature type="signal peptide" evidence="11">
    <location>
        <begin position="1"/>
        <end position="20"/>
    </location>
</feature>
<dbReference type="AlphaFoldDB" id="A0A9Q1HA93"/>
<keyword evidence="6 10" id="KW-0472">Membrane</keyword>
<dbReference type="CDD" id="cd13953">
    <property type="entry name" value="7tm_classC_mGluR-like"/>
    <property type="match status" value="1"/>
</dbReference>
<dbReference type="SUPFAM" id="SSF53822">
    <property type="entry name" value="Periplasmic binding protein-like I"/>
    <property type="match status" value="1"/>
</dbReference>
<dbReference type="InterPro" id="IPR001828">
    <property type="entry name" value="ANF_lig-bd_rcpt"/>
</dbReference>
<keyword evidence="5" id="KW-0297">G-protein coupled receptor</keyword>
<evidence type="ECO:0000256" key="2">
    <source>
        <dbReference type="ARBA" id="ARBA00022475"/>
    </source>
</evidence>
<feature type="transmembrane region" description="Helical" evidence="10">
    <location>
        <begin position="561"/>
        <end position="582"/>
    </location>
</feature>
<dbReference type="Pfam" id="PF00003">
    <property type="entry name" value="7tm_3"/>
    <property type="match status" value="1"/>
</dbReference>
<keyword evidence="4 10" id="KW-1133">Transmembrane helix</keyword>
<name>A0A9Q1HA93_HOLLE</name>
<dbReference type="EMBL" id="JAIZAY010000008">
    <property type="protein sequence ID" value="KAJ8037966.1"/>
    <property type="molecule type" value="Genomic_DNA"/>
</dbReference>
<proteinExistence type="predicted"/>
<organism evidence="13 14">
    <name type="scientific">Holothuria leucospilota</name>
    <name type="common">Black long sea cucumber</name>
    <name type="synonym">Mertensiothuria leucospilota</name>
    <dbReference type="NCBI Taxonomy" id="206669"/>
    <lineage>
        <taxon>Eukaryota</taxon>
        <taxon>Metazoa</taxon>
        <taxon>Echinodermata</taxon>
        <taxon>Eleutherozoa</taxon>
        <taxon>Echinozoa</taxon>
        <taxon>Holothuroidea</taxon>
        <taxon>Aspidochirotacea</taxon>
        <taxon>Aspidochirotida</taxon>
        <taxon>Holothuriidae</taxon>
        <taxon>Holothuria</taxon>
    </lineage>
</organism>
<feature type="transmembrane region" description="Helical" evidence="10">
    <location>
        <begin position="597"/>
        <end position="617"/>
    </location>
</feature>
<evidence type="ECO:0000259" key="12">
    <source>
        <dbReference type="PROSITE" id="PS50259"/>
    </source>
</evidence>
<evidence type="ECO:0000256" key="4">
    <source>
        <dbReference type="ARBA" id="ARBA00022989"/>
    </source>
</evidence>
<dbReference type="Pfam" id="PF01094">
    <property type="entry name" value="ANF_receptor"/>
    <property type="match status" value="1"/>
</dbReference>
<reference evidence="13" key="1">
    <citation type="submission" date="2021-10" db="EMBL/GenBank/DDBJ databases">
        <title>Tropical sea cucumber genome reveals ecological adaptation and Cuvierian tubules defense mechanism.</title>
        <authorList>
            <person name="Chen T."/>
        </authorList>
    </citation>
    <scope>NUCLEOTIDE SEQUENCE</scope>
    <source>
        <strain evidence="13">Nanhai2018</strain>
        <tissue evidence="13">Muscle</tissue>
    </source>
</reference>
<evidence type="ECO:0000256" key="3">
    <source>
        <dbReference type="ARBA" id="ARBA00022692"/>
    </source>
</evidence>
<evidence type="ECO:0000313" key="14">
    <source>
        <dbReference type="Proteomes" id="UP001152320"/>
    </source>
</evidence>
<gene>
    <name evidence="13" type="ORF">HOLleu_18920</name>
</gene>
<dbReference type="PRINTS" id="PR00248">
    <property type="entry name" value="GPCRMGR"/>
</dbReference>
<feature type="transmembrane region" description="Helical" evidence="10">
    <location>
        <begin position="629"/>
        <end position="650"/>
    </location>
</feature>
<dbReference type="PRINTS" id="PR01176">
    <property type="entry name" value="GABABRECEPTR"/>
</dbReference>
<dbReference type="Proteomes" id="UP001152320">
    <property type="component" value="Chromosome 8"/>
</dbReference>
<keyword evidence="2" id="KW-1003">Cell membrane</keyword>
<feature type="domain" description="G-protein coupled receptors family 3 profile" evidence="12">
    <location>
        <begin position="559"/>
        <end position="815"/>
    </location>
</feature>